<accession>A0ABP7HVC5</accession>
<feature type="transmembrane region" description="Helical" evidence="2">
    <location>
        <begin position="31"/>
        <end position="56"/>
    </location>
</feature>
<keyword evidence="4" id="KW-1185">Reference proteome</keyword>
<dbReference type="RefSeq" id="WP_344771975.1">
    <property type="nucleotide sequence ID" value="NZ_BAABAH010000001.1"/>
</dbReference>
<dbReference type="Proteomes" id="UP001501821">
    <property type="component" value="Unassembled WGS sequence"/>
</dbReference>
<name>A0ABP7HVC5_9ACTN</name>
<evidence type="ECO:0000256" key="2">
    <source>
        <dbReference type="SAM" id="Phobius"/>
    </source>
</evidence>
<feature type="region of interest" description="Disordered" evidence="1">
    <location>
        <begin position="1"/>
        <end position="24"/>
    </location>
</feature>
<evidence type="ECO:0000313" key="3">
    <source>
        <dbReference type="EMBL" id="GAA3803207.1"/>
    </source>
</evidence>
<organism evidence="3 4">
    <name type="scientific">Nocardioides panacisoli</name>
    <dbReference type="NCBI Taxonomy" id="627624"/>
    <lineage>
        <taxon>Bacteria</taxon>
        <taxon>Bacillati</taxon>
        <taxon>Actinomycetota</taxon>
        <taxon>Actinomycetes</taxon>
        <taxon>Propionibacteriales</taxon>
        <taxon>Nocardioidaceae</taxon>
        <taxon>Nocardioides</taxon>
    </lineage>
</organism>
<keyword evidence="2" id="KW-0472">Membrane</keyword>
<proteinExistence type="predicted"/>
<feature type="transmembrane region" description="Helical" evidence="2">
    <location>
        <begin position="76"/>
        <end position="101"/>
    </location>
</feature>
<reference evidence="4" key="1">
    <citation type="journal article" date="2019" name="Int. J. Syst. Evol. Microbiol.">
        <title>The Global Catalogue of Microorganisms (GCM) 10K type strain sequencing project: providing services to taxonomists for standard genome sequencing and annotation.</title>
        <authorList>
            <consortium name="The Broad Institute Genomics Platform"/>
            <consortium name="The Broad Institute Genome Sequencing Center for Infectious Disease"/>
            <person name="Wu L."/>
            <person name="Ma J."/>
        </authorList>
    </citation>
    <scope>NUCLEOTIDE SEQUENCE [LARGE SCALE GENOMIC DNA]</scope>
    <source>
        <strain evidence="4">JCM 16953</strain>
    </source>
</reference>
<sequence length="239" mass="24875">MTTHITTHNPARADLPATGPAPAATTTDRRWALAGIGAGLAGIGSIITTTMVDGVYDQDLVGHPDLIADKIADERGWMFAFHSISMLGALLMIVFAAGLFGRLKATVGVTTSTIVALAGLVGTAVVSVLGAGLDTEFMMSLSFDRDSVDDYNIAHYNHWIGTIPWLWVLAGLSGLALFAIARQGGVPRWIGRVGLVLGGLTALLGVSPLEYMSGVTGALLVLVTAIGFAAGDRVFRGTR</sequence>
<gene>
    <name evidence="3" type="ORF">GCM10022242_02760</name>
</gene>
<comment type="caution">
    <text evidence="3">The sequence shown here is derived from an EMBL/GenBank/DDBJ whole genome shotgun (WGS) entry which is preliminary data.</text>
</comment>
<evidence type="ECO:0000256" key="1">
    <source>
        <dbReference type="SAM" id="MobiDB-lite"/>
    </source>
</evidence>
<dbReference type="EMBL" id="BAABAH010000001">
    <property type="protein sequence ID" value="GAA3803207.1"/>
    <property type="molecule type" value="Genomic_DNA"/>
</dbReference>
<evidence type="ECO:0008006" key="5">
    <source>
        <dbReference type="Google" id="ProtNLM"/>
    </source>
</evidence>
<feature type="transmembrane region" description="Helical" evidence="2">
    <location>
        <begin position="159"/>
        <end position="180"/>
    </location>
</feature>
<feature type="transmembrane region" description="Helical" evidence="2">
    <location>
        <begin position="113"/>
        <end position="133"/>
    </location>
</feature>
<keyword evidence="2" id="KW-0812">Transmembrane</keyword>
<keyword evidence="2" id="KW-1133">Transmembrane helix</keyword>
<feature type="transmembrane region" description="Helical" evidence="2">
    <location>
        <begin position="189"/>
        <end position="209"/>
    </location>
</feature>
<feature type="transmembrane region" description="Helical" evidence="2">
    <location>
        <begin position="215"/>
        <end position="235"/>
    </location>
</feature>
<evidence type="ECO:0000313" key="4">
    <source>
        <dbReference type="Proteomes" id="UP001501821"/>
    </source>
</evidence>
<protein>
    <recommendedName>
        <fullName evidence="5">DUF4386 family protein</fullName>
    </recommendedName>
</protein>